<dbReference type="PANTHER" id="PTHR34183">
    <property type="entry name" value="ENDOLYTIC PEPTIDOGLYCAN TRANSGLYCOSYLASE RLPA"/>
    <property type="match status" value="1"/>
</dbReference>
<evidence type="ECO:0000259" key="5">
    <source>
        <dbReference type="PROSITE" id="PS51782"/>
    </source>
</evidence>
<dbReference type="Gene3D" id="3.10.350.10">
    <property type="entry name" value="LysM domain"/>
    <property type="match status" value="1"/>
</dbReference>
<sequence length="176" mass="18252" precursor="true">MRLPRAAVLAVLLTAGAATADSVTVQPGDTLWSIARRAGVSVTDLQAWNDLPGDTIRVGMTLTVNGAAPVPSVPAATATARSAPTADWAPAGRGQAVYYGGRADAETTMTAAHPTLPFGTWVRVTHERTGQSVLVKINDRGPFGNSARVIDLSISAARALGMLSEGVAPVRLDVRR</sequence>
<dbReference type="Pfam" id="PF01476">
    <property type="entry name" value="LysM"/>
    <property type="match status" value="1"/>
</dbReference>
<accession>E8U8S5</accession>
<dbReference type="OrthoDB" id="9779128at2"/>
<dbReference type="PROSITE" id="PS51782">
    <property type="entry name" value="LYSM"/>
    <property type="match status" value="1"/>
</dbReference>
<dbReference type="SUPFAM" id="SSF54106">
    <property type="entry name" value="LysM domain"/>
    <property type="match status" value="1"/>
</dbReference>
<dbReference type="AlphaFoldDB" id="E8U8S5"/>
<gene>
    <name evidence="3" type="primary">rlpA</name>
    <name evidence="6" type="ordered locus">Deima_1816</name>
</gene>
<dbReference type="CDD" id="cd22268">
    <property type="entry name" value="DPBB_RlpA-like"/>
    <property type="match status" value="1"/>
</dbReference>
<name>E8U8S5_DEIML</name>
<dbReference type="InterPro" id="IPR009009">
    <property type="entry name" value="RlpA-like_DPBB"/>
</dbReference>
<protein>
    <recommendedName>
        <fullName evidence="3">Probable endolytic peptidoglycan transglycosylase RlpA</fullName>
        <ecNumber evidence="3">4.2.2.-</ecNumber>
    </recommendedName>
</protein>
<dbReference type="PANTHER" id="PTHR34183:SF8">
    <property type="entry name" value="ENDOLYTIC PEPTIDOGLYCAN TRANSGLYCOSYLASE RLPA-RELATED"/>
    <property type="match status" value="1"/>
</dbReference>
<proteinExistence type="inferred from homology"/>
<evidence type="ECO:0000256" key="2">
    <source>
        <dbReference type="ARBA" id="ARBA00023316"/>
    </source>
</evidence>
<dbReference type="InterPro" id="IPR018392">
    <property type="entry name" value="LysM"/>
</dbReference>
<dbReference type="HAMAP" id="MF_02071">
    <property type="entry name" value="RlpA"/>
    <property type="match status" value="1"/>
</dbReference>
<feature type="signal peptide" evidence="3">
    <location>
        <begin position="1"/>
        <end position="20"/>
    </location>
</feature>
<evidence type="ECO:0000256" key="1">
    <source>
        <dbReference type="ARBA" id="ARBA00023239"/>
    </source>
</evidence>
<dbReference type="InterPro" id="IPR036908">
    <property type="entry name" value="RlpA-like_sf"/>
</dbReference>
<evidence type="ECO:0000256" key="3">
    <source>
        <dbReference type="HAMAP-Rule" id="MF_02071"/>
    </source>
</evidence>
<dbReference type="eggNOG" id="COG1388">
    <property type="taxonomic scope" value="Bacteria"/>
</dbReference>
<feature type="chain" id="PRO_5009991393" description="Probable endolytic peptidoglycan transglycosylase RlpA" evidence="3">
    <location>
        <begin position="21"/>
        <end position="176"/>
    </location>
</feature>
<evidence type="ECO:0000313" key="6">
    <source>
        <dbReference type="EMBL" id="ADV67464.1"/>
    </source>
</evidence>
<dbReference type="KEGG" id="dmr:Deima_1816"/>
<dbReference type="GO" id="GO:0071555">
    <property type="term" value="P:cell wall organization"/>
    <property type="evidence" value="ECO:0007669"/>
    <property type="project" value="UniProtKB-KW"/>
</dbReference>
<comment type="similarity">
    <text evidence="3 4">Belongs to the RlpA family.</text>
</comment>
<keyword evidence="6" id="KW-0449">Lipoprotein</keyword>
<evidence type="ECO:0000256" key="4">
    <source>
        <dbReference type="RuleBase" id="RU003495"/>
    </source>
</evidence>
<dbReference type="GO" id="GO:0008932">
    <property type="term" value="F:lytic endotransglycosylase activity"/>
    <property type="evidence" value="ECO:0007669"/>
    <property type="project" value="UniProtKB-UniRule"/>
</dbReference>
<dbReference type="eggNOG" id="COG0797">
    <property type="taxonomic scope" value="Bacteria"/>
</dbReference>
<dbReference type="Pfam" id="PF03330">
    <property type="entry name" value="DPBB_1"/>
    <property type="match status" value="1"/>
</dbReference>
<reference evidence="7" key="2">
    <citation type="submission" date="2011-01" db="EMBL/GenBank/DDBJ databases">
        <title>The complete genome of Deinococcus maricopensis DSM 21211.</title>
        <authorList>
            <consortium name="US DOE Joint Genome Institute (JGI-PGF)"/>
            <person name="Lucas S."/>
            <person name="Copeland A."/>
            <person name="Lapidus A."/>
            <person name="Goodwin L."/>
            <person name="Pitluck S."/>
            <person name="Kyrpides N."/>
            <person name="Mavromatis K."/>
            <person name="Pagani I."/>
            <person name="Ivanova N."/>
            <person name="Ovchinnikova G."/>
            <person name="Zeytun A."/>
            <person name="Detter J.C."/>
            <person name="Han C."/>
            <person name="Land M."/>
            <person name="Hauser L."/>
            <person name="Markowitz V."/>
            <person name="Cheng J.-F."/>
            <person name="Hugenholtz P."/>
            <person name="Woyke T."/>
            <person name="Wu D."/>
            <person name="Pukall R."/>
            <person name="Gehrich-Schroeter G."/>
            <person name="Brambilla E."/>
            <person name="Klenk H.-P."/>
            <person name="Eisen J.A."/>
        </authorList>
    </citation>
    <scope>NUCLEOTIDE SEQUENCE [LARGE SCALE GENOMIC DNA]</scope>
    <source>
        <strain evidence="7">DSM 21211 / LMG 22137 / NRRL B-23946 / LB-34</strain>
    </source>
</reference>
<keyword evidence="1 3" id="KW-0456">Lyase</keyword>
<dbReference type="InterPro" id="IPR036779">
    <property type="entry name" value="LysM_dom_sf"/>
</dbReference>
<dbReference type="NCBIfam" id="TIGR00413">
    <property type="entry name" value="rlpA"/>
    <property type="match status" value="1"/>
</dbReference>
<feature type="domain" description="LysM" evidence="5">
    <location>
        <begin position="21"/>
        <end position="64"/>
    </location>
</feature>
<dbReference type="Proteomes" id="UP000008635">
    <property type="component" value="Chromosome"/>
</dbReference>
<evidence type="ECO:0000313" key="7">
    <source>
        <dbReference type="Proteomes" id="UP000008635"/>
    </source>
</evidence>
<dbReference type="InterPro" id="IPR012997">
    <property type="entry name" value="RplA"/>
</dbReference>
<organism evidence="6 7">
    <name type="scientific">Deinococcus maricopensis (strain DSM 21211 / LMG 22137 / NRRL B-23946 / LB-34)</name>
    <dbReference type="NCBI Taxonomy" id="709986"/>
    <lineage>
        <taxon>Bacteria</taxon>
        <taxon>Thermotogati</taxon>
        <taxon>Deinococcota</taxon>
        <taxon>Deinococci</taxon>
        <taxon>Deinococcales</taxon>
        <taxon>Deinococcaceae</taxon>
        <taxon>Deinococcus</taxon>
    </lineage>
</organism>
<dbReference type="HOGENOM" id="CLU_042923_6_2_0"/>
<keyword evidence="2 3" id="KW-0961">Cell wall biogenesis/degradation</keyword>
<keyword evidence="3" id="KW-0732">Signal</keyword>
<comment type="function">
    <text evidence="3">Lytic transglycosylase with a strong preference for naked glycan strands that lack stem peptides.</text>
</comment>
<dbReference type="GO" id="GO:0000270">
    <property type="term" value="P:peptidoglycan metabolic process"/>
    <property type="evidence" value="ECO:0007669"/>
    <property type="project" value="UniProtKB-UniRule"/>
</dbReference>
<dbReference type="SUPFAM" id="SSF50685">
    <property type="entry name" value="Barwin-like endoglucanases"/>
    <property type="match status" value="1"/>
</dbReference>
<dbReference type="InterPro" id="IPR034718">
    <property type="entry name" value="RlpA"/>
</dbReference>
<reference evidence="6 7" key="1">
    <citation type="journal article" date="2011" name="Stand. Genomic Sci.">
        <title>Complete genome sequence of Deinococcus maricopensis type strain (LB-34).</title>
        <authorList>
            <person name="Pukall R."/>
            <person name="Zeytun A."/>
            <person name="Lucas S."/>
            <person name="Lapidus A."/>
            <person name="Hammon N."/>
            <person name="Deshpande S."/>
            <person name="Nolan M."/>
            <person name="Cheng J.F."/>
            <person name="Pitluck S."/>
            <person name="Liolios K."/>
            <person name="Pagani I."/>
            <person name="Mikhailova N."/>
            <person name="Ivanova N."/>
            <person name="Mavromatis K."/>
            <person name="Pati A."/>
            <person name="Tapia R."/>
            <person name="Han C."/>
            <person name="Goodwin L."/>
            <person name="Chen A."/>
            <person name="Palaniappan K."/>
            <person name="Land M."/>
            <person name="Hauser L."/>
            <person name="Chang Y.J."/>
            <person name="Jeffries C.D."/>
            <person name="Brambilla E.M."/>
            <person name="Rohde M."/>
            <person name="Goker M."/>
            <person name="Detter J.C."/>
            <person name="Woyke T."/>
            <person name="Bristow J."/>
            <person name="Eisen J.A."/>
            <person name="Markowitz V."/>
            <person name="Hugenholtz P."/>
            <person name="Kyrpides N.C."/>
            <person name="Klenk H.P."/>
        </authorList>
    </citation>
    <scope>NUCLEOTIDE SEQUENCE [LARGE SCALE GENOMIC DNA]</scope>
    <source>
        <strain evidence="7">DSM 21211 / LMG 22137 / NRRL B-23946 / LB-34</strain>
    </source>
</reference>
<dbReference type="Gene3D" id="2.40.40.10">
    <property type="entry name" value="RlpA-like domain"/>
    <property type="match status" value="1"/>
</dbReference>
<keyword evidence="7" id="KW-1185">Reference proteome</keyword>
<dbReference type="SMART" id="SM00257">
    <property type="entry name" value="LysM"/>
    <property type="match status" value="1"/>
</dbReference>
<dbReference type="STRING" id="709986.Deima_1816"/>
<dbReference type="RefSeq" id="WP_013556969.1">
    <property type="nucleotide sequence ID" value="NC_014958.1"/>
</dbReference>
<dbReference type="EMBL" id="CP002454">
    <property type="protein sequence ID" value="ADV67464.1"/>
    <property type="molecule type" value="Genomic_DNA"/>
</dbReference>
<dbReference type="EC" id="4.2.2.-" evidence="3"/>
<dbReference type="CDD" id="cd00118">
    <property type="entry name" value="LysM"/>
    <property type="match status" value="1"/>
</dbReference>